<reference evidence="2 3" key="1">
    <citation type="submission" date="2015-03" db="EMBL/GenBank/DDBJ databases">
        <authorList>
            <consortium name="Pathogen Informatics"/>
        </authorList>
    </citation>
    <scope>NUCLEOTIDE SEQUENCE [LARGE SCALE GENOMIC DNA]</scope>
    <source>
        <strain evidence="2 3">Bir 172</strain>
    </source>
</reference>
<feature type="compositionally biased region" description="Basic and acidic residues" evidence="1">
    <location>
        <begin position="9"/>
        <end position="39"/>
    </location>
</feature>
<protein>
    <submittedName>
        <fullName evidence="2">Uncharacterized protein</fullName>
    </submittedName>
</protein>
<evidence type="ECO:0000256" key="1">
    <source>
        <dbReference type="SAM" id="MobiDB-lite"/>
    </source>
</evidence>
<feature type="region of interest" description="Disordered" evidence="1">
    <location>
        <begin position="1"/>
        <end position="125"/>
    </location>
</feature>
<organism evidence="2 3">
    <name type="scientific">Mycobacterium tuberculosis</name>
    <dbReference type="NCBI Taxonomy" id="1773"/>
    <lineage>
        <taxon>Bacteria</taxon>
        <taxon>Bacillati</taxon>
        <taxon>Actinomycetota</taxon>
        <taxon>Actinomycetes</taxon>
        <taxon>Mycobacteriales</taxon>
        <taxon>Mycobacteriaceae</taxon>
        <taxon>Mycobacterium</taxon>
        <taxon>Mycobacterium tuberculosis complex</taxon>
    </lineage>
</organism>
<gene>
    <name evidence="2" type="ORF">ERS027646_02402</name>
</gene>
<evidence type="ECO:0000313" key="2">
    <source>
        <dbReference type="EMBL" id="CKS75091.1"/>
    </source>
</evidence>
<dbReference type="AlphaFoldDB" id="A0A655ADP8"/>
<sequence length="337" mass="37115">MPVGGQPEQCRREQRERNQYQDGRHHDVPGEDRHPEHRHPGCAHAHHGGDHVDRAQDGAQTRNDQTHDPQVAPGAGRVNGVGQRRVGGPPEVRGPARSDEAGCPDGGAKYEQPERKGVQPGEGHVGCADLQRQHQVGETKHNRRGIEQQHDRAVHGEQLVELLIRQELQTGCGQLGPHQQRQQATDEEKAYARDAVHDADHLVIGGGDQLVDQAPLGTGAGRVRTNGFEFSQRGRFGCQRTPPNIQPGPGQNPVLRGILALDQAGGRPGPTNRRKCQTPPAGRCRPTLSARANRGRRLAECYRRTRAVRRDAIHCCCRRSGSRDRSVQWLRLRSTGP</sequence>
<proteinExistence type="predicted"/>
<accession>A0A655ADP8</accession>
<feature type="compositionally biased region" description="Low complexity" evidence="1">
    <location>
        <begin position="74"/>
        <end position="93"/>
    </location>
</feature>
<dbReference type="EMBL" id="CNGE01000436">
    <property type="protein sequence ID" value="CKS75091.1"/>
    <property type="molecule type" value="Genomic_DNA"/>
</dbReference>
<name>A0A655ADP8_MYCTX</name>
<evidence type="ECO:0000313" key="3">
    <source>
        <dbReference type="Proteomes" id="UP000048948"/>
    </source>
</evidence>
<feature type="compositionally biased region" description="Basic and acidic residues" evidence="1">
    <location>
        <begin position="47"/>
        <end position="56"/>
    </location>
</feature>
<dbReference type="Proteomes" id="UP000048948">
    <property type="component" value="Unassembled WGS sequence"/>
</dbReference>